<feature type="transmembrane region" description="Helical" evidence="12">
    <location>
        <begin position="80"/>
        <end position="102"/>
    </location>
</feature>
<dbReference type="EMBL" id="JABSTV010001245">
    <property type="protein sequence ID" value="KAH7983263.1"/>
    <property type="molecule type" value="Genomic_DNA"/>
</dbReference>
<evidence type="ECO:0000256" key="8">
    <source>
        <dbReference type="ARBA" id="ARBA00023065"/>
    </source>
</evidence>
<dbReference type="InterPro" id="IPR001734">
    <property type="entry name" value="Na/solute_symporter"/>
</dbReference>
<dbReference type="PANTHER" id="PTHR42985:SF40">
    <property type="entry name" value="LD47995P-RELATED"/>
    <property type="match status" value="1"/>
</dbReference>
<evidence type="ECO:0000313" key="14">
    <source>
        <dbReference type="Proteomes" id="UP000821837"/>
    </source>
</evidence>
<evidence type="ECO:0000256" key="12">
    <source>
        <dbReference type="SAM" id="Phobius"/>
    </source>
</evidence>
<comment type="similarity">
    <text evidence="2 11">Belongs to the sodium:solute symporter (SSF) (TC 2.A.21) family.</text>
</comment>
<gene>
    <name evidence="13" type="ORF">HPB52_010535</name>
</gene>
<feature type="transmembrane region" description="Helical" evidence="12">
    <location>
        <begin position="48"/>
        <end position="74"/>
    </location>
</feature>
<proteinExistence type="inferred from homology"/>
<name>A0A9D4YNG3_RHISA</name>
<dbReference type="Pfam" id="PF00474">
    <property type="entry name" value="SSF"/>
    <property type="match status" value="1"/>
</dbReference>
<comment type="subcellular location">
    <subcellularLocation>
        <location evidence="1">Cell membrane</location>
        <topology evidence="1">Multi-pass membrane protein</topology>
    </subcellularLocation>
</comment>
<reference evidence="13" key="2">
    <citation type="submission" date="2021-09" db="EMBL/GenBank/DDBJ databases">
        <authorList>
            <person name="Jia N."/>
            <person name="Wang J."/>
            <person name="Shi W."/>
            <person name="Du L."/>
            <person name="Sun Y."/>
            <person name="Zhan W."/>
            <person name="Jiang J."/>
            <person name="Wang Q."/>
            <person name="Zhang B."/>
            <person name="Ji P."/>
            <person name="Sakyi L.B."/>
            <person name="Cui X."/>
            <person name="Yuan T."/>
            <person name="Jiang B."/>
            <person name="Yang W."/>
            <person name="Lam T.T.-Y."/>
            <person name="Chang Q."/>
            <person name="Ding S."/>
            <person name="Wang X."/>
            <person name="Zhu J."/>
            <person name="Ruan X."/>
            <person name="Zhao L."/>
            <person name="Wei J."/>
            <person name="Que T."/>
            <person name="Du C."/>
            <person name="Cheng J."/>
            <person name="Dai P."/>
            <person name="Han X."/>
            <person name="Huang E."/>
            <person name="Gao Y."/>
            <person name="Liu J."/>
            <person name="Shao H."/>
            <person name="Ye R."/>
            <person name="Li L."/>
            <person name="Wei W."/>
            <person name="Wang X."/>
            <person name="Wang C."/>
            <person name="Huo Q."/>
            <person name="Li W."/>
            <person name="Guo W."/>
            <person name="Chen H."/>
            <person name="Chen S."/>
            <person name="Zhou L."/>
            <person name="Zhou L."/>
            <person name="Ni X."/>
            <person name="Tian J."/>
            <person name="Zhou Y."/>
            <person name="Sheng Y."/>
            <person name="Liu T."/>
            <person name="Pan Y."/>
            <person name="Xia L."/>
            <person name="Li J."/>
            <person name="Zhao F."/>
            <person name="Cao W."/>
        </authorList>
    </citation>
    <scope>NUCLEOTIDE SEQUENCE</scope>
    <source>
        <strain evidence="13">Rsan-2018</strain>
        <tissue evidence="13">Larvae</tissue>
    </source>
</reference>
<evidence type="ECO:0000256" key="4">
    <source>
        <dbReference type="ARBA" id="ARBA00022475"/>
    </source>
</evidence>
<feature type="transmembrane region" description="Helical" evidence="12">
    <location>
        <begin position="6"/>
        <end position="27"/>
    </location>
</feature>
<keyword evidence="6 12" id="KW-1133">Transmembrane helix</keyword>
<dbReference type="Proteomes" id="UP000821837">
    <property type="component" value="Chromosome 1"/>
</dbReference>
<dbReference type="Gene3D" id="1.20.1730.10">
    <property type="entry name" value="Sodium/glucose cotransporter"/>
    <property type="match status" value="1"/>
</dbReference>
<evidence type="ECO:0000256" key="11">
    <source>
        <dbReference type="RuleBase" id="RU362091"/>
    </source>
</evidence>
<evidence type="ECO:0000256" key="5">
    <source>
        <dbReference type="ARBA" id="ARBA00022692"/>
    </source>
</evidence>
<sequence length="141" mass="15162">MNTAWAEYAVFAILMVANFSLGLYFSFRRQSLKSTADEVFLGSRSLHSVPLAVSALASIMSSVGIVGVSAHVYAYGTHMFWNQVLAPINALIAAHVVVPVLYRLRVTSVFEVSRRLGRGTENVHVVPVSHKPSGTSVAATG</sequence>
<dbReference type="InterPro" id="IPR051163">
    <property type="entry name" value="Sodium:Solute_Symporter_SSF"/>
</dbReference>
<keyword evidence="4" id="KW-1003">Cell membrane</keyword>
<evidence type="ECO:0000256" key="6">
    <source>
        <dbReference type="ARBA" id="ARBA00022989"/>
    </source>
</evidence>
<dbReference type="VEuPathDB" id="VectorBase:RSAN_030673"/>
<evidence type="ECO:0000256" key="10">
    <source>
        <dbReference type="ARBA" id="ARBA00023201"/>
    </source>
</evidence>
<evidence type="ECO:0000313" key="13">
    <source>
        <dbReference type="EMBL" id="KAH7983263.1"/>
    </source>
</evidence>
<dbReference type="InterPro" id="IPR038377">
    <property type="entry name" value="Na/Glc_symporter_sf"/>
</dbReference>
<keyword evidence="8" id="KW-0406">Ion transport</keyword>
<protein>
    <recommendedName>
        <fullName evidence="15">Sodium-dependent multivitamin transporter</fullName>
    </recommendedName>
</protein>
<dbReference type="GO" id="GO:0005886">
    <property type="term" value="C:plasma membrane"/>
    <property type="evidence" value="ECO:0007669"/>
    <property type="project" value="UniProtKB-SubCell"/>
</dbReference>
<keyword evidence="7" id="KW-0915">Sodium</keyword>
<reference evidence="13" key="1">
    <citation type="journal article" date="2020" name="Cell">
        <title>Large-Scale Comparative Analyses of Tick Genomes Elucidate Their Genetic Diversity and Vector Capacities.</title>
        <authorList>
            <consortium name="Tick Genome and Microbiome Consortium (TIGMIC)"/>
            <person name="Jia N."/>
            <person name="Wang J."/>
            <person name="Shi W."/>
            <person name="Du L."/>
            <person name="Sun Y."/>
            <person name="Zhan W."/>
            <person name="Jiang J.F."/>
            <person name="Wang Q."/>
            <person name="Zhang B."/>
            <person name="Ji P."/>
            <person name="Bell-Sakyi L."/>
            <person name="Cui X.M."/>
            <person name="Yuan T.T."/>
            <person name="Jiang B.G."/>
            <person name="Yang W.F."/>
            <person name="Lam T.T."/>
            <person name="Chang Q.C."/>
            <person name="Ding S.J."/>
            <person name="Wang X.J."/>
            <person name="Zhu J.G."/>
            <person name="Ruan X.D."/>
            <person name="Zhao L."/>
            <person name="Wei J.T."/>
            <person name="Ye R.Z."/>
            <person name="Que T.C."/>
            <person name="Du C.H."/>
            <person name="Zhou Y.H."/>
            <person name="Cheng J.X."/>
            <person name="Dai P.F."/>
            <person name="Guo W.B."/>
            <person name="Han X.H."/>
            <person name="Huang E.J."/>
            <person name="Li L.F."/>
            <person name="Wei W."/>
            <person name="Gao Y.C."/>
            <person name="Liu J.Z."/>
            <person name="Shao H.Z."/>
            <person name="Wang X."/>
            <person name="Wang C.C."/>
            <person name="Yang T.C."/>
            <person name="Huo Q.B."/>
            <person name="Li W."/>
            <person name="Chen H.Y."/>
            <person name="Chen S.E."/>
            <person name="Zhou L.G."/>
            <person name="Ni X.B."/>
            <person name="Tian J.H."/>
            <person name="Sheng Y."/>
            <person name="Liu T."/>
            <person name="Pan Y.S."/>
            <person name="Xia L.Y."/>
            <person name="Li J."/>
            <person name="Zhao F."/>
            <person name="Cao W.C."/>
        </authorList>
    </citation>
    <scope>NUCLEOTIDE SEQUENCE</scope>
    <source>
        <strain evidence="13">Rsan-2018</strain>
    </source>
</reference>
<dbReference type="PANTHER" id="PTHR42985">
    <property type="entry name" value="SODIUM-COUPLED MONOCARBOXYLATE TRANSPORTER"/>
    <property type="match status" value="1"/>
</dbReference>
<evidence type="ECO:0000256" key="9">
    <source>
        <dbReference type="ARBA" id="ARBA00023136"/>
    </source>
</evidence>
<evidence type="ECO:0008006" key="15">
    <source>
        <dbReference type="Google" id="ProtNLM"/>
    </source>
</evidence>
<keyword evidence="9 12" id="KW-0472">Membrane</keyword>
<accession>A0A9D4YNG3</accession>
<dbReference type="AlphaFoldDB" id="A0A9D4YNG3"/>
<evidence type="ECO:0000256" key="3">
    <source>
        <dbReference type="ARBA" id="ARBA00022448"/>
    </source>
</evidence>
<organism evidence="13 14">
    <name type="scientific">Rhipicephalus sanguineus</name>
    <name type="common">Brown dog tick</name>
    <name type="synonym">Ixodes sanguineus</name>
    <dbReference type="NCBI Taxonomy" id="34632"/>
    <lineage>
        <taxon>Eukaryota</taxon>
        <taxon>Metazoa</taxon>
        <taxon>Ecdysozoa</taxon>
        <taxon>Arthropoda</taxon>
        <taxon>Chelicerata</taxon>
        <taxon>Arachnida</taxon>
        <taxon>Acari</taxon>
        <taxon>Parasitiformes</taxon>
        <taxon>Ixodida</taxon>
        <taxon>Ixodoidea</taxon>
        <taxon>Ixodidae</taxon>
        <taxon>Rhipicephalinae</taxon>
        <taxon>Rhipicephalus</taxon>
        <taxon>Rhipicephalus</taxon>
    </lineage>
</organism>
<keyword evidence="14" id="KW-1185">Reference proteome</keyword>
<evidence type="ECO:0000256" key="1">
    <source>
        <dbReference type="ARBA" id="ARBA00004651"/>
    </source>
</evidence>
<evidence type="ECO:0000256" key="2">
    <source>
        <dbReference type="ARBA" id="ARBA00006434"/>
    </source>
</evidence>
<dbReference type="GO" id="GO:0006814">
    <property type="term" value="P:sodium ion transport"/>
    <property type="evidence" value="ECO:0007669"/>
    <property type="project" value="UniProtKB-KW"/>
</dbReference>
<comment type="caution">
    <text evidence="13">The sequence shown here is derived from an EMBL/GenBank/DDBJ whole genome shotgun (WGS) entry which is preliminary data.</text>
</comment>
<keyword evidence="10" id="KW-0739">Sodium transport</keyword>
<keyword evidence="5 12" id="KW-0812">Transmembrane</keyword>
<keyword evidence="3" id="KW-0813">Transport</keyword>
<dbReference type="GO" id="GO:0015293">
    <property type="term" value="F:symporter activity"/>
    <property type="evidence" value="ECO:0007669"/>
    <property type="project" value="TreeGrafter"/>
</dbReference>
<evidence type="ECO:0000256" key="7">
    <source>
        <dbReference type="ARBA" id="ARBA00023053"/>
    </source>
</evidence>
<dbReference type="PROSITE" id="PS50283">
    <property type="entry name" value="NA_SOLUT_SYMP_3"/>
    <property type="match status" value="1"/>
</dbReference>